<gene>
    <name evidence="4" type="ORF">HARCEL1_09305</name>
</gene>
<feature type="domain" description="DUF7577" evidence="3">
    <location>
        <begin position="59"/>
        <end position="85"/>
    </location>
</feature>
<name>A0A2R4X289_9EURY</name>
<dbReference type="KEGG" id="harc:HARCEL1_09305"/>
<reference evidence="4 5" key="1">
    <citation type="submission" date="2018-04" db="EMBL/GenBank/DDBJ databases">
        <title>Halococcoides cellulosivorans gen. nov., sp. nov., an extremely halophilic cellulose-utilizing haloarchaeon from hypersaline lakes.</title>
        <authorList>
            <person name="Sorokin D.Y."/>
            <person name="Toshchakov S.V."/>
            <person name="Samarov N.I."/>
            <person name="Korzhenkov A."/>
            <person name="Kublanov I.V."/>
        </authorList>
    </citation>
    <scope>NUCLEOTIDE SEQUENCE [LARGE SCALE GENOMIC DNA]</scope>
    <source>
        <strain evidence="4 5">HArcel1</strain>
    </source>
</reference>
<evidence type="ECO:0000256" key="1">
    <source>
        <dbReference type="SAM" id="MobiDB-lite"/>
    </source>
</evidence>
<dbReference type="EMBL" id="CP028858">
    <property type="protein sequence ID" value="AWB27895.1"/>
    <property type="molecule type" value="Genomic_DNA"/>
</dbReference>
<proteinExistence type="predicted"/>
<evidence type="ECO:0000259" key="3">
    <source>
        <dbReference type="Pfam" id="PF24463"/>
    </source>
</evidence>
<dbReference type="GeneID" id="36512702"/>
<dbReference type="AlphaFoldDB" id="A0A2R4X289"/>
<sequence>MESAWTWILVYVLAFGVFQYVMYRYLQREDQVGQAVPDTPDGAAPPSPEPRPGDDPDLVRCPSCGTSNEAVGTFRYCRDCLSELPRGYRR</sequence>
<dbReference type="RefSeq" id="WP_108382739.1">
    <property type="nucleotide sequence ID" value="NZ_CP028858.1"/>
</dbReference>
<keyword evidence="2" id="KW-0812">Transmembrane</keyword>
<accession>A0A2R4X289</accession>
<evidence type="ECO:0000313" key="4">
    <source>
        <dbReference type="EMBL" id="AWB27895.1"/>
    </source>
</evidence>
<protein>
    <recommendedName>
        <fullName evidence="3">DUF7577 domain-containing protein</fullName>
    </recommendedName>
</protein>
<organism evidence="4 5">
    <name type="scientific">Halococcoides cellulosivorans</name>
    <dbReference type="NCBI Taxonomy" id="1679096"/>
    <lineage>
        <taxon>Archaea</taxon>
        <taxon>Methanobacteriati</taxon>
        <taxon>Methanobacteriota</taxon>
        <taxon>Stenosarchaea group</taxon>
        <taxon>Halobacteria</taxon>
        <taxon>Halobacteriales</taxon>
        <taxon>Haloarculaceae</taxon>
        <taxon>Halococcoides</taxon>
    </lineage>
</organism>
<keyword evidence="2" id="KW-1133">Transmembrane helix</keyword>
<feature type="region of interest" description="Disordered" evidence="1">
    <location>
        <begin position="34"/>
        <end position="59"/>
    </location>
</feature>
<dbReference type="Proteomes" id="UP000244727">
    <property type="component" value="Chromosome"/>
</dbReference>
<evidence type="ECO:0000256" key="2">
    <source>
        <dbReference type="SAM" id="Phobius"/>
    </source>
</evidence>
<keyword evidence="2" id="KW-0472">Membrane</keyword>
<dbReference type="InterPro" id="IPR055999">
    <property type="entry name" value="DUF7577"/>
</dbReference>
<feature type="transmembrane region" description="Helical" evidence="2">
    <location>
        <begin position="6"/>
        <end position="23"/>
    </location>
</feature>
<dbReference type="Pfam" id="PF24463">
    <property type="entry name" value="DUF7577"/>
    <property type="match status" value="1"/>
</dbReference>
<keyword evidence="5" id="KW-1185">Reference proteome</keyword>
<evidence type="ECO:0000313" key="5">
    <source>
        <dbReference type="Proteomes" id="UP000244727"/>
    </source>
</evidence>